<protein>
    <submittedName>
        <fullName evidence="3">Alpha hydrolase-23</fullName>
    </submittedName>
</protein>
<dbReference type="Pfam" id="PF00561">
    <property type="entry name" value="Abhydrolase_1"/>
    <property type="match status" value="1"/>
</dbReference>
<evidence type="ECO:0000313" key="3">
    <source>
        <dbReference type="EMBL" id="RDW62293.1"/>
    </source>
</evidence>
<organism evidence="3 4">
    <name type="scientific">Coleophoma cylindrospora</name>
    <dbReference type="NCBI Taxonomy" id="1849047"/>
    <lineage>
        <taxon>Eukaryota</taxon>
        <taxon>Fungi</taxon>
        <taxon>Dikarya</taxon>
        <taxon>Ascomycota</taxon>
        <taxon>Pezizomycotina</taxon>
        <taxon>Leotiomycetes</taxon>
        <taxon>Helotiales</taxon>
        <taxon>Dermateaceae</taxon>
        <taxon>Coleophoma</taxon>
    </lineage>
</organism>
<proteinExistence type="inferred from homology"/>
<dbReference type="InterPro" id="IPR029058">
    <property type="entry name" value="AB_hydrolase_fold"/>
</dbReference>
<evidence type="ECO:0000259" key="2">
    <source>
        <dbReference type="Pfam" id="PF00561"/>
    </source>
</evidence>
<name>A0A3D8QKE1_9HELO</name>
<dbReference type="GO" id="GO:0016787">
    <property type="term" value="F:hydrolase activity"/>
    <property type="evidence" value="ECO:0007669"/>
    <property type="project" value="UniProtKB-KW"/>
</dbReference>
<dbReference type="STRING" id="1849047.A0A3D8QKE1"/>
<dbReference type="PANTHER" id="PTHR42886:SF29">
    <property type="entry name" value="PUMMELIG, ISOFORM A"/>
    <property type="match status" value="1"/>
</dbReference>
<dbReference type="PANTHER" id="PTHR42886">
    <property type="entry name" value="RE40534P-RELATED"/>
    <property type="match status" value="1"/>
</dbReference>
<keyword evidence="3" id="KW-0378">Hydrolase</keyword>
<evidence type="ECO:0000256" key="1">
    <source>
        <dbReference type="ARBA" id="ARBA00038097"/>
    </source>
</evidence>
<dbReference type="EMBL" id="PDLM01000014">
    <property type="protein sequence ID" value="RDW62293.1"/>
    <property type="molecule type" value="Genomic_DNA"/>
</dbReference>
<comment type="similarity">
    <text evidence="1">Belongs to the peptidase S33 family. ABHD4/ABHD5 subfamily.</text>
</comment>
<dbReference type="Proteomes" id="UP000256645">
    <property type="component" value="Unassembled WGS sequence"/>
</dbReference>
<evidence type="ECO:0000313" key="4">
    <source>
        <dbReference type="Proteomes" id="UP000256645"/>
    </source>
</evidence>
<dbReference type="PRINTS" id="PR00111">
    <property type="entry name" value="ABHYDROLASE"/>
</dbReference>
<dbReference type="SUPFAM" id="SSF53474">
    <property type="entry name" value="alpha/beta-Hydrolases"/>
    <property type="match status" value="1"/>
</dbReference>
<accession>A0A3D8QKE1</accession>
<feature type="domain" description="AB hydrolase-1" evidence="2">
    <location>
        <begin position="29"/>
        <end position="258"/>
    </location>
</feature>
<dbReference type="AlphaFoldDB" id="A0A3D8QKE1"/>
<dbReference type="OrthoDB" id="2498029at2759"/>
<comment type="caution">
    <text evidence="3">The sequence shown here is derived from an EMBL/GenBank/DDBJ whole genome shotgun (WGS) entry which is preliminary data.</text>
</comment>
<gene>
    <name evidence="3" type="ORF">BP6252_11726</name>
</gene>
<keyword evidence="4" id="KW-1185">Reference proteome</keyword>
<dbReference type="InterPro" id="IPR000073">
    <property type="entry name" value="AB_hydrolase_1"/>
</dbReference>
<sequence length="274" mass="29078">MATDMKTYYHTTSHGTRIFVEECGTGSELMVLMHGLGGTTNAFQPLVAPFSSKYTMLRFDFPGSGFSTFSKQSPPSIPQFVDDLTSILKERGGHDNPILVGHSLGSIVAMHYASQHPEVKALVLIGPGRSASHIPAAVERMTGLGNAALNGITDIRDSTIANNVAPTSSDLVRTIVRQMISSQDAEGYAATCFAACAKSHTDPDYAAIKCPAVLIAGDQDKISPLSRSEELKELIGGDGEKASVSVEIVQSGHQQVLEDTAGVVRAMEKLLSSL</sequence>
<reference evidence="3 4" key="1">
    <citation type="journal article" date="2018" name="IMA Fungus">
        <title>IMA Genome-F 9: Draft genome sequence of Annulohypoxylon stygium, Aspergillus mulundensis, Berkeleyomyces basicola (syn. Thielaviopsis basicola), Ceratocystis smalleyi, two Cercospora beticola strains, Coleophoma cylindrospora, Fusarium fracticaudum, Phialophora cf. hyalina, and Morchella septimelata.</title>
        <authorList>
            <person name="Wingfield B.D."/>
            <person name="Bills G.F."/>
            <person name="Dong Y."/>
            <person name="Huang W."/>
            <person name="Nel W.J."/>
            <person name="Swalarsk-Parry B.S."/>
            <person name="Vaghefi N."/>
            <person name="Wilken P.M."/>
            <person name="An Z."/>
            <person name="de Beer Z.W."/>
            <person name="De Vos L."/>
            <person name="Chen L."/>
            <person name="Duong T.A."/>
            <person name="Gao Y."/>
            <person name="Hammerbacher A."/>
            <person name="Kikkert J.R."/>
            <person name="Li Y."/>
            <person name="Li H."/>
            <person name="Li K."/>
            <person name="Li Q."/>
            <person name="Liu X."/>
            <person name="Ma X."/>
            <person name="Naidoo K."/>
            <person name="Pethybridge S.J."/>
            <person name="Sun J."/>
            <person name="Steenkamp E.T."/>
            <person name="van der Nest M.A."/>
            <person name="van Wyk S."/>
            <person name="Wingfield M.J."/>
            <person name="Xiong C."/>
            <person name="Yue Q."/>
            <person name="Zhang X."/>
        </authorList>
    </citation>
    <scope>NUCLEOTIDE SEQUENCE [LARGE SCALE GENOMIC DNA]</scope>
    <source>
        <strain evidence="3 4">BP6252</strain>
    </source>
</reference>
<dbReference type="Gene3D" id="3.40.50.1820">
    <property type="entry name" value="alpha/beta hydrolase"/>
    <property type="match status" value="1"/>
</dbReference>